<evidence type="ECO:0000256" key="7">
    <source>
        <dbReference type="ARBA" id="ARBA00022842"/>
    </source>
</evidence>
<name>A0A1Z4F051_9MYCO</name>
<evidence type="ECO:0000256" key="3">
    <source>
        <dbReference type="ARBA" id="ARBA00022490"/>
    </source>
</evidence>
<evidence type="ECO:0000259" key="11">
    <source>
        <dbReference type="Pfam" id="PF00365"/>
    </source>
</evidence>
<comment type="subcellular location">
    <subcellularLocation>
        <location evidence="10">Cytoplasm</location>
    </subcellularLocation>
</comment>
<dbReference type="Gene3D" id="3.40.50.460">
    <property type="entry name" value="Phosphofructokinase domain"/>
    <property type="match status" value="1"/>
</dbReference>
<proteinExistence type="inferred from homology"/>
<keyword evidence="13" id="KW-1185">Reference proteome</keyword>
<comment type="catalytic activity">
    <reaction evidence="9">
        <text>D-tagatofuranose 6-phosphate + ATP = D-tagatofuranose 1,6-bisphosphate + ADP + H(+)</text>
        <dbReference type="Rhea" id="RHEA:12420"/>
        <dbReference type="ChEBI" id="CHEBI:15378"/>
        <dbReference type="ChEBI" id="CHEBI:30616"/>
        <dbReference type="ChEBI" id="CHEBI:58694"/>
        <dbReference type="ChEBI" id="CHEBI:58695"/>
        <dbReference type="ChEBI" id="CHEBI:456216"/>
        <dbReference type="EC" id="2.7.1.144"/>
    </reaction>
</comment>
<feature type="binding site" evidence="10">
    <location>
        <position position="297"/>
    </location>
    <ligand>
        <name>substrate</name>
        <note>ligand shared between dimeric partners</note>
    </ligand>
</feature>
<dbReference type="GO" id="GO:0005524">
    <property type="term" value="F:ATP binding"/>
    <property type="evidence" value="ECO:0007669"/>
    <property type="project" value="UniProtKB-KW"/>
</dbReference>
<feature type="binding site" evidence="10">
    <location>
        <position position="193"/>
    </location>
    <ligand>
        <name>substrate</name>
        <note>ligand shared between dimeric partners</note>
    </ligand>
</feature>
<dbReference type="GO" id="GO:0047334">
    <property type="term" value="F:diphosphate-fructose-6-phosphate 1-phosphotransferase activity"/>
    <property type="evidence" value="ECO:0007669"/>
    <property type="project" value="InterPro"/>
</dbReference>
<dbReference type="GO" id="GO:0016208">
    <property type="term" value="F:AMP binding"/>
    <property type="evidence" value="ECO:0007669"/>
    <property type="project" value="TreeGrafter"/>
</dbReference>
<evidence type="ECO:0000256" key="10">
    <source>
        <dbReference type="HAMAP-Rule" id="MF_01976"/>
    </source>
</evidence>
<accession>A0A1Z4F051</accession>
<feature type="binding site" evidence="10">
    <location>
        <begin position="103"/>
        <end position="104"/>
    </location>
    <ligand>
        <name>ATP</name>
        <dbReference type="ChEBI" id="CHEBI:30616"/>
    </ligand>
</feature>
<evidence type="ECO:0000256" key="9">
    <source>
        <dbReference type="ARBA" id="ARBA00050440"/>
    </source>
</evidence>
<sequence length="373" mass="39942">MGGVHAERPAASTEGVVALPPGDVTGMMGPMRIGVLTGGGDCPGLNAVIRAVVRTCANRYDSQVVGFQDGWRGLLENRRIQLANDDRNDRLLTKGGTVLGTARTNPDKLRAGLDQIKQTLDDNGIDVLIPIGGEGTLTAASWLADENVPVVGVPKTIDNDIDCTDVTFGFDTALTIATDAIDRLHSTAESHQRVMLVEVMGRHAGWIALHSGLASGAHMTLIPEVPYDVEEVCRLIKGRFQRGDSHFICVVAEGAKPAEGSMELRDGGIDEFGHQRFTGVAQQLGVEIEKRINKEVRTTVLGHVQRGGTPTPFDRVLATRFGVNAADAAHAGEYGVMVSLRGQDIGRVPLSEATRHLKLVPKNRYEDAAAFFG</sequence>
<keyword evidence="10" id="KW-0067">ATP-binding</keyword>
<dbReference type="KEGG" id="mste:MSTE_03303"/>
<gene>
    <name evidence="10 12" type="primary">pfkA</name>
    <name evidence="12" type="ORF">MSTE_03303</name>
</gene>
<dbReference type="PRINTS" id="PR00476">
    <property type="entry name" value="PHFRCTKINASE"/>
</dbReference>
<dbReference type="GO" id="GO:0030388">
    <property type="term" value="P:fructose 1,6-bisphosphate metabolic process"/>
    <property type="evidence" value="ECO:0007669"/>
    <property type="project" value="TreeGrafter"/>
</dbReference>
<dbReference type="GO" id="GO:0061621">
    <property type="term" value="P:canonical glycolysis"/>
    <property type="evidence" value="ECO:0007669"/>
    <property type="project" value="TreeGrafter"/>
</dbReference>
<feature type="binding site" description="in other chain" evidence="10">
    <location>
        <begin position="156"/>
        <end position="158"/>
    </location>
    <ligand>
        <name>substrate</name>
        <note>ligand shared between dimeric partners</note>
    </ligand>
</feature>
<dbReference type="InterPro" id="IPR012829">
    <property type="entry name" value="Phosphofructokinase_III"/>
</dbReference>
<keyword evidence="7 10" id="KW-0460">Magnesium</keyword>
<feature type="binding site" description="in other chain" evidence="10">
    <location>
        <position position="253"/>
    </location>
    <ligand>
        <name>substrate</name>
        <note>ligand shared between dimeric partners</note>
    </ligand>
</feature>
<dbReference type="Gene3D" id="3.40.50.450">
    <property type="match status" value="1"/>
</dbReference>
<evidence type="ECO:0000313" key="13">
    <source>
        <dbReference type="Proteomes" id="UP000217954"/>
    </source>
</evidence>
<dbReference type="GO" id="GO:0005945">
    <property type="term" value="C:6-phosphofructokinase complex"/>
    <property type="evidence" value="ECO:0007669"/>
    <property type="project" value="TreeGrafter"/>
</dbReference>
<dbReference type="PANTHER" id="PTHR13697:SF52">
    <property type="entry name" value="ATP-DEPENDENT 6-PHOSPHOFRUCTOKINASE 3"/>
    <property type="match status" value="1"/>
</dbReference>
<keyword evidence="8 10" id="KW-0324">Glycolysis</keyword>
<dbReference type="GO" id="GO:0009024">
    <property type="term" value="F:tagatose-6-phosphate kinase activity"/>
    <property type="evidence" value="ECO:0007669"/>
    <property type="project" value="UniProtKB-EC"/>
</dbReference>
<feature type="binding site" evidence="10">
    <location>
        <begin position="133"/>
        <end position="136"/>
    </location>
    <ligand>
        <name>ATP</name>
        <dbReference type="ChEBI" id="CHEBI:30616"/>
    </ligand>
</feature>
<protein>
    <recommendedName>
        <fullName evidence="10">ATP-dependent 6-phosphofructokinase</fullName>
        <shortName evidence="10">ATP-PFK</shortName>
        <shortName evidence="10">Phosphofructokinase</shortName>
        <ecNumber evidence="10">2.7.1.11</ecNumber>
    </recommendedName>
    <alternativeName>
        <fullName evidence="10">Phosphohexokinase</fullName>
    </alternativeName>
</protein>
<comment type="function">
    <text evidence="10">Catalyzes the phosphorylation of D-fructose 6-phosphate to fructose 1,6-bisphosphate by ATP, the first committing step of glycolysis.</text>
</comment>
<evidence type="ECO:0000256" key="5">
    <source>
        <dbReference type="ARBA" id="ARBA00022723"/>
    </source>
</evidence>
<feature type="binding site" evidence="10">
    <location>
        <position position="134"/>
    </location>
    <ligand>
        <name>Mg(2+)</name>
        <dbReference type="ChEBI" id="CHEBI:18420"/>
        <note>catalytic</note>
    </ligand>
</feature>
<feature type="binding site" evidence="10">
    <location>
        <position position="40"/>
    </location>
    <ligand>
        <name>ATP</name>
        <dbReference type="ChEBI" id="CHEBI:30616"/>
    </ligand>
</feature>
<feature type="domain" description="Phosphofructokinase" evidence="11">
    <location>
        <begin position="32"/>
        <end position="328"/>
    </location>
</feature>
<comment type="catalytic activity">
    <reaction evidence="10">
        <text>beta-D-fructose 6-phosphate + ATP = beta-D-fructose 1,6-bisphosphate + ADP + H(+)</text>
        <dbReference type="Rhea" id="RHEA:16109"/>
        <dbReference type="ChEBI" id="CHEBI:15378"/>
        <dbReference type="ChEBI" id="CHEBI:30616"/>
        <dbReference type="ChEBI" id="CHEBI:32966"/>
        <dbReference type="ChEBI" id="CHEBI:57634"/>
        <dbReference type="ChEBI" id="CHEBI:456216"/>
        <dbReference type="EC" id="2.7.1.11"/>
    </reaction>
</comment>
<dbReference type="GO" id="GO:0048029">
    <property type="term" value="F:monosaccharide binding"/>
    <property type="evidence" value="ECO:0007669"/>
    <property type="project" value="TreeGrafter"/>
</dbReference>
<dbReference type="EMBL" id="AP018165">
    <property type="protein sequence ID" value="BAX98605.1"/>
    <property type="molecule type" value="Genomic_DNA"/>
</dbReference>
<dbReference type="SUPFAM" id="SSF53784">
    <property type="entry name" value="Phosphofructokinase"/>
    <property type="match status" value="1"/>
</dbReference>
<evidence type="ECO:0000256" key="6">
    <source>
        <dbReference type="ARBA" id="ARBA00022777"/>
    </source>
</evidence>
<comment type="subunit">
    <text evidence="10">Homodimer or homotetramer.</text>
</comment>
<dbReference type="PROSITE" id="PS00433">
    <property type="entry name" value="PHOSPHOFRUCTOKINASE"/>
    <property type="match status" value="1"/>
</dbReference>
<dbReference type="GO" id="GO:0046872">
    <property type="term" value="F:metal ion binding"/>
    <property type="evidence" value="ECO:0007669"/>
    <property type="project" value="UniProtKB-KW"/>
</dbReference>
<dbReference type="PIRSF" id="PIRSF000532">
    <property type="entry name" value="ATP_PFK_prok"/>
    <property type="match status" value="1"/>
</dbReference>
<dbReference type="Pfam" id="PF00365">
    <property type="entry name" value="PFK"/>
    <property type="match status" value="1"/>
</dbReference>
<feature type="site" description="Important for substrate specificity; cannot use PPi as phosphoryl donor" evidence="10">
    <location>
        <position position="135"/>
    </location>
</feature>
<dbReference type="InterPro" id="IPR035966">
    <property type="entry name" value="PKF_sf"/>
</dbReference>
<evidence type="ECO:0000256" key="4">
    <source>
        <dbReference type="ARBA" id="ARBA00022679"/>
    </source>
</evidence>
<evidence type="ECO:0000313" key="12">
    <source>
        <dbReference type="EMBL" id="BAX98605.1"/>
    </source>
</evidence>
<dbReference type="PANTHER" id="PTHR13697">
    <property type="entry name" value="PHOSPHOFRUCTOKINASE"/>
    <property type="match status" value="1"/>
</dbReference>
<feature type="binding site" description="in other chain" evidence="10">
    <location>
        <begin position="200"/>
        <end position="202"/>
    </location>
    <ligand>
        <name>substrate</name>
        <note>ligand shared between dimeric partners</note>
    </ligand>
</feature>
<dbReference type="NCBIfam" id="TIGR02483">
    <property type="entry name" value="PFK_mixed"/>
    <property type="match status" value="1"/>
</dbReference>
<comment type="pathway">
    <text evidence="2 10">Carbohydrate degradation; glycolysis; D-glyceraldehyde 3-phosphate and glycerone phosphate from D-glucose: step 3/4.</text>
</comment>
<dbReference type="InterPro" id="IPR012003">
    <property type="entry name" value="ATP_PFK_prok-type"/>
</dbReference>
<dbReference type="GO" id="GO:0042802">
    <property type="term" value="F:identical protein binding"/>
    <property type="evidence" value="ECO:0007669"/>
    <property type="project" value="TreeGrafter"/>
</dbReference>
<keyword evidence="6 10" id="KW-0418">Kinase</keyword>
<dbReference type="InterPro" id="IPR022953">
    <property type="entry name" value="ATP_PFK"/>
</dbReference>
<dbReference type="InterPro" id="IPR015912">
    <property type="entry name" value="Phosphofructokinase_CS"/>
</dbReference>
<feature type="active site" description="Proton acceptor" evidence="10">
    <location>
        <position position="158"/>
    </location>
</feature>
<evidence type="ECO:0000256" key="1">
    <source>
        <dbReference type="ARBA" id="ARBA00001946"/>
    </source>
</evidence>
<dbReference type="GO" id="GO:0070095">
    <property type="term" value="F:fructose-6-phosphate binding"/>
    <property type="evidence" value="ECO:0007669"/>
    <property type="project" value="TreeGrafter"/>
</dbReference>
<dbReference type="NCBIfam" id="NF002872">
    <property type="entry name" value="PRK03202.1"/>
    <property type="match status" value="1"/>
</dbReference>
<keyword evidence="3 10" id="KW-0963">Cytoplasm</keyword>
<keyword evidence="4 10" id="KW-0808">Transferase</keyword>
<feature type="binding site" description="in other chain" evidence="10">
    <location>
        <begin position="303"/>
        <end position="306"/>
    </location>
    <ligand>
        <name>substrate</name>
        <note>ligand shared between dimeric partners</note>
    </ligand>
</feature>
<dbReference type="InterPro" id="IPR000023">
    <property type="entry name" value="Phosphofructokinase_dom"/>
</dbReference>
<dbReference type="FunFam" id="3.40.50.460:FF:000005">
    <property type="entry name" value="ATP-dependent 6-phosphofructokinase"/>
    <property type="match status" value="1"/>
</dbReference>
<dbReference type="AlphaFoldDB" id="A0A1Z4F051"/>
<keyword evidence="5 10" id="KW-0479">Metal-binding</keyword>
<dbReference type="UniPathway" id="UPA00109">
    <property type="reaction ID" value="UER00182"/>
</dbReference>
<dbReference type="EC" id="2.7.1.11" evidence="10"/>
<reference evidence="13" key="1">
    <citation type="journal article" date="2017" name="Genome Announc.">
        <title>Complete Genome Sequence of Mycobacterium stephanolepidis.</title>
        <authorList>
            <person name="Fukano H."/>
            <person name="Yoshida M."/>
            <person name="Katayama Y."/>
            <person name="Omatsu T."/>
            <person name="Mizutani T."/>
            <person name="Kurata O."/>
            <person name="Wada S."/>
            <person name="Hoshino Y."/>
        </authorList>
    </citation>
    <scope>NUCLEOTIDE SEQUENCE [LARGE SCALE GENOMIC DNA]</scope>
    <source>
        <strain evidence="13">NJB0901</strain>
    </source>
</reference>
<dbReference type="HAMAP" id="MF_01976">
    <property type="entry name" value="Phosphofructokinase_III"/>
    <property type="match status" value="1"/>
</dbReference>
<comment type="similarity">
    <text evidence="10">Belongs to the phosphofructokinase type A (PFKA) family. Mixed-substrate PFK group III subfamily.</text>
</comment>
<comment type="cofactor">
    <cofactor evidence="1 10">
        <name>Mg(2+)</name>
        <dbReference type="ChEBI" id="CHEBI:18420"/>
    </cofactor>
</comment>
<keyword evidence="10" id="KW-0547">Nucleotide-binding</keyword>
<comment type="caution">
    <text evidence="10">Lacks conserved residue(s) required for the propagation of feature annotation.</text>
</comment>
<dbReference type="Proteomes" id="UP000217954">
    <property type="component" value="Chromosome"/>
</dbReference>
<organism evidence="12 13">
    <name type="scientific">[Mycobacterium] stephanolepidis</name>
    <dbReference type="NCBI Taxonomy" id="1520670"/>
    <lineage>
        <taxon>Bacteria</taxon>
        <taxon>Bacillati</taxon>
        <taxon>Actinomycetota</taxon>
        <taxon>Actinomycetes</taxon>
        <taxon>Mycobacteriales</taxon>
        <taxon>Mycobacteriaceae</taxon>
        <taxon>Mycobacteroides</taxon>
    </lineage>
</organism>
<reference evidence="12 13" key="2">
    <citation type="journal article" date="2017" name="Int. J. Syst. Evol. Microbiol.">
        <title>Mycobacterium stephanolepidis sp. nov., a rapidly growing species related to Mycobacterium chelonae, isolated from marine teleost fish, Stephanolepis cirrhifer.</title>
        <authorList>
            <person name="Fukano H."/>
            <person name="Wada S."/>
            <person name="Kurata O."/>
            <person name="Katayama K."/>
            <person name="Fujiwara N."/>
            <person name="Hoshino Y."/>
        </authorList>
    </citation>
    <scope>NUCLEOTIDE SEQUENCE [LARGE SCALE GENOMIC DNA]</scope>
    <source>
        <strain evidence="12 13">NJB0901</strain>
    </source>
</reference>
<dbReference type="GO" id="GO:0003872">
    <property type="term" value="F:6-phosphofructokinase activity"/>
    <property type="evidence" value="ECO:0007669"/>
    <property type="project" value="UniProtKB-UniRule"/>
</dbReference>
<dbReference type="GO" id="GO:0006002">
    <property type="term" value="P:fructose 6-phosphate metabolic process"/>
    <property type="evidence" value="ECO:0007669"/>
    <property type="project" value="InterPro"/>
</dbReference>
<evidence type="ECO:0000256" key="8">
    <source>
        <dbReference type="ARBA" id="ARBA00023152"/>
    </source>
</evidence>
<evidence type="ECO:0000256" key="2">
    <source>
        <dbReference type="ARBA" id="ARBA00004679"/>
    </source>
</evidence>